<evidence type="ECO:0000256" key="1">
    <source>
        <dbReference type="ARBA" id="ARBA00004496"/>
    </source>
</evidence>
<dbReference type="Gene3D" id="1.10.510.10">
    <property type="entry name" value="Transferase(Phosphotransferase) domain 1"/>
    <property type="match status" value="1"/>
</dbReference>
<feature type="non-terminal residue" evidence="16">
    <location>
        <position position="1037"/>
    </location>
</feature>
<dbReference type="Gene3D" id="3.10.20.90">
    <property type="entry name" value="Phosphatidylinositol 3-kinase Catalytic Subunit, Chain A, domain 1"/>
    <property type="match status" value="1"/>
</dbReference>
<sequence>MPTTCIIKGCKSRSFQGCGIKFHRLPWRDDLLFKQWLIRAGKSEHELTGKRMVQFKNLRMCSLHFNAEDEGTAKALPLKNLPDFERQEAVAGLLQLNVAHMESTQRNVYVHQTNPSTSKDNTGNIPADAVGPNPMIKPETIAYSVTIIEDTANILDTAEDIIPMTKHKTTANDDYMAFAQKSLLTPQWTSLQKRKRKLFSDSTSQVTPKKNKVSIGIPRTPAKQKHTQVTPKQKRSAKMSTDISIGAETQTETLSYSLKYTKTTQRDSKITCEKSSQVNISKLETLKTSDKDLRRYTGIKDYKLFTILHKYLVSCCSHIECETIPGHGDPNKLFSHIGSENQLLLVLYKLKGNPIDSVLASNFDISTGRISEIFKFWIKQMYRKFKIIKIWPSKENVQKHMPLSTQKHFPDLVAIADCVEFCTQVPGGVPQINVTYRTGELRETPGYIFNTADIIGKGSISIVYFGRKKSNGNVVAAKVFNASGSHNIETEVLSSLDHENIVKFLDFQYEKDSHLPVLIMEYCEDGSLQIMLDKPEFMFGLLEDELIIFLKDFKCAIFYLKQKNIVHRDIKPGNILRARKEDGRSQYKLTDFSSARKLTDDETYDSVHGTMEYMCPAMFSKGILGKSIPKKFDITTDLWSIGVTIYYAVVGTVSFRPFAGREDKNTITLQDLIIDVIAGLLDGKQVLSYEQFFIKVIVVDAKIKFTIFYCCIGQDIVIYMNPKDKYANLQEEIAVVTEIPASNQLLLVAGQELTEIVCVTDEMNSYPLSIQQGRLFLYQYQIIVTTSVGLIKILELPDTSLRHSLNDDARMAKKCTAVAYHICRIHKCVIDSQVQLIQSLSNLRRYIYRIICQSNICILDLKRCSDETRKRLSIVFTVFPGFNSMTKLFIEFHDPGNVREVVEMKKLITEISKLLEETSFDAFQKKIEGRVQEVEKYIEVLTSKIHEQEMAANTDCVRCCEAEHCHGKIERKKKEILDVMNIFLRHMRYETLHDHEQFIHESEKHNLDVLCSKLLSTVQGHCVPAYYQLYENVMKHL</sequence>
<dbReference type="SUPFAM" id="SSF57716">
    <property type="entry name" value="Glucocorticoid receptor-like (DNA-binding domain)"/>
    <property type="match status" value="1"/>
</dbReference>
<feature type="compositionally biased region" description="Polar residues" evidence="13">
    <location>
        <begin position="113"/>
        <end position="124"/>
    </location>
</feature>
<dbReference type="Gene3D" id="3.30.200.20">
    <property type="entry name" value="Phosphorylase Kinase, domain 1"/>
    <property type="match status" value="1"/>
</dbReference>
<keyword evidence="17" id="KW-1185">Reference proteome</keyword>
<keyword evidence="9" id="KW-0862">Zinc</keyword>
<dbReference type="Pfam" id="PF18394">
    <property type="entry name" value="TBK1_CCD1"/>
    <property type="match status" value="1"/>
</dbReference>
<feature type="region of interest" description="Disordered" evidence="13">
    <location>
        <begin position="221"/>
        <end position="241"/>
    </location>
</feature>
<dbReference type="InterPro" id="IPR000719">
    <property type="entry name" value="Prot_kinase_dom"/>
</dbReference>
<evidence type="ECO:0000256" key="4">
    <source>
        <dbReference type="ARBA" id="ARBA00022679"/>
    </source>
</evidence>
<protein>
    <submittedName>
        <fullName evidence="16">Uncharacterized protein</fullName>
    </submittedName>
</protein>
<evidence type="ECO:0000256" key="13">
    <source>
        <dbReference type="SAM" id="MobiDB-lite"/>
    </source>
</evidence>
<name>A0ABD3UTQ8_SINWO</name>
<dbReference type="PANTHER" id="PTHR22969">
    <property type="entry name" value="IKB KINASE"/>
    <property type="match status" value="1"/>
</dbReference>
<reference evidence="16 17" key="1">
    <citation type="submission" date="2024-11" db="EMBL/GenBank/DDBJ databases">
        <title>Chromosome-level genome assembly of the freshwater bivalve Anodonta woodiana.</title>
        <authorList>
            <person name="Chen X."/>
        </authorList>
    </citation>
    <scope>NUCLEOTIDE SEQUENCE [LARGE SCALE GENOMIC DNA]</scope>
    <source>
        <strain evidence="16">MN2024</strain>
        <tissue evidence="16">Gills</tissue>
    </source>
</reference>
<keyword evidence="5" id="KW-0479">Metal-binding</keyword>
<dbReference type="PROSITE" id="PS50950">
    <property type="entry name" value="ZF_THAP"/>
    <property type="match status" value="1"/>
</dbReference>
<dbReference type="InterPro" id="IPR011009">
    <property type="entry name" value="Kinase-like_dom_sf"/>
</dbReference>
<dbReference type="InterPro" id="IPR051180">
    <property type="entry name" value="IKK"/>
</dbReference>
<dbReference type="GO" id="GO:0005737">
    <property type="term" value="C:cytoplasm"/>
    <property type="evidence" value="ECO:0007669"/>
    <property type="project" value="UniProtKB-SubCell"/>
</dbReference>
<dbReference type="GO" id="GO:0005524">
    <property type="term" value="F:ATP binding"/>
    <property type="evidence" value="ECO:0007669"/>
    <property type="project" value="UniProtKB-KW"/>
</dbReference>
<dbReference type="EMBL" id="JBJQND010000015">
    <property type="protein sequence ID" value="KAL3852401.1"/>
    <property type="molecule type" value="Genomic_DNA"/>
</dbReference>
<dbReference type="Proteomes" id="UP001634394">
    <property type="component" value="Unassembled WGS sequence"/>
</dbReference>
<keyword evidence="3" id="KW-0723">Serine/threonine-protein kinase</keyword>
<evidence type="ECO:0000259" key="15">
    <source>
        <dbReference type="PROSITE" id="PS50950"/>
    </source>
</evidence>
<dbReference type="GO" id="GO:0004674">
    <property type="term" value="F:protein serine/threonine kinase activity"/>
    <property type="evidence" value="ECO:0007669"/>
    <property type="project" value="UniProtKB-KW"/>
</dbReference>
<evidence type="ECO:0000256" key="3">
    <source>
        <dbReference type="ARBA" id="ARBA00022527"/>
    </source>
</evidence>
<evidence type="ECO:0000256" key="11">
    <source>
        <dbReference type="ARBA" id="ARBA00023125"/>
    </source>
</evidence>
<dbReference type="GO" id="GO:0003677">
    <property type="term" value="F:DNA binding"/>
    <property type="evidence" value="ECO:0007669"/>
    <property type="project" value="UniProtKB-UniRule"/>
</dbReference>
<comment type="subcellular location">
    <subcellularLocation>
        <location evidence="1">Cytoplasm</location>
    </subcellularLocation>
</comment>
<gene>
    <name evidence="16" type="ORF">ACJMK2_016052</name>
</gene>
<keyword evidence="6" id="KW-0547">Nucleotide-binding</keyword>
<feature type="compositionally biased region" description="Basic residues" evidence="13">
    <location>
        <begin position="222"/>
        <end position="237"/>
    </location>
</feature>
<dbReference type="PANTHER" id="PTHR22969:SF15">
    <property type="entry name" value="FI05319P"/>
    <property type="match status" value="1"/>
</dbReference>
<evidence type="ECO:0000313" key="16">
    <source>
        <dbReference type="EMBL" id="KAL3852401.1"/>
    </source>
</evidence>
<dbReference type="InterPro" id="IPR027805">
    <property type="entry name" value="Transposase_HTH_dom"/>
</dbReference>
<evidence type="ECO:0000256" key="9">
    <source>
        <dbReference type="ARBA" id="ARBA00022833"/>
    </source>
</evidence>
<comment type="caution">
    <text evidence="16">The sequence shown here is derived from an EMBL/GenBank/DDBJ whole genome shotgun (WGS) entry which is preliminary data.</text>
</comment>
<keyword evidence="4" id="KW-0808">Transferase</keyword>
<keyword evidence="2" id="KW-0963">Cytoplasm</keyword>
<evidence type="ECO:0000256" key="5">
    <source>
        <dbReference type="ARBA" id="ARBA00022723"/>
    </source>
</evidence>
<evidence type="ECO:0000256" key="10">
    <source>
        <dbReference type="ARBA" id="ARBA00022840"/>
    </source>
</evidence>
<evidence type="ECO:0000256" key="7">
    <source>
        <dbReference type="ARBA" id="ARBA00022771"/>
    </source>
</evidence>
<dbReference type="SMART" id="SM00220">
    <property type="entry name" value="S_TKc"/>
    <property type="match status" value="1"/>
</dbReference>
<keyword evidence="8" id="KW-0418">Kinase</keyword>
<keyword evidence="11 12" id="KW-0238">DNA-binding</keyword>
<feature type="region of interest" description="Disordered" evidence="13">
    <location>
        <begin position="113"/>
        <end position="133"/>
    </location>
</feature>
<evidence type="ECO:0000256" key="6">
    <source>
        <dbReference type="ARBA" id="ARBA00022741"/>
    </source>
</evidence>
<feature type="domain" description="THAP-type" evidence="15">
    <location>
        <begin position="1"/>
        <end position="85"/>
    </location>
</feature>
<dbReference type="Pfam" id="PF05485">
    <property type="entry name" value="THAP"/>
    <property type="match status" value="1"/>
</dbReference>
<dbReference type="Gene3D" id="1.20.1270.420">
    <property type="match status" value="1"/>
</dbReference>
<dbReference type="PROSITE" id="PS50011">
    <property type="entry name" value="PROTEIN_KINASE_DOM"/>
    <property type="match status" value="1"/>
</dbReference>
<dbReference type="Pfam" id="PF00069">
    <property type="entry name" value="Pkinase"/>
    <property type="match status" value="1"/>
</dbReference>
<evidence type="ECO:0000259" key="14">
    <source>
        <dbReference type="PROSITE" id="PS50011"/>
    </source>
</evidence>
<evidence type="ECO:0000313" key="17">
    <source>
        <dbReference type="Proteomes" id="UP001634394"/>
    </source>
</evidence>
<dbReference type="SUPFAM" id="SSF56112">
    <property type="entry name" value="Protein kinase-like (PK-like)"/>
    <property type="match status" value="1"/>
</dbReference>
<accession>A0ABD3UTQ8</accession>
<dbReference type="GO" id="GO:0008270">
    <property type="term" value="F:zinc ion binding"/>
    <property type="evidence" value="ECO:0007669"/>
    <property type="project" value="UniProtKB-KW"/>
</dbReference>
<evidence type="ECO:0000256" key="2">
    <source>
        <dbReference type="ARBA" id="ARBA00022490"/>
    </source>
</evidence>
<keyword evidence="7 12" id="KW-0863">Zinc-finger</keyword>
<evidence type="ECO:0000256" key="12">
    <source>
        <dbReference type="PROSITE-ProRule" id="PRU00309"/>
    </source>
</evidence>
<dbReference type="InterPro" id="IPR006612">
    <property type="entry name" value="THAP_Znf"/>
</dbReference>
<proteinExistence type="predicted"/>
<organism evidence="16 17">
    <name type="scientific">Sinanodonta woodiana</name>
    <name type="common">Chinese pond mussel</name>
    <name type="synonym">Anodonta woodiana</name>
    <dbReference type="NCBI Taxonomy" id="1069815"/>
    <lineage>
        <taxon>Eukaryota</taxon>
        <taxon>Metazoa</taxon>
        <taxon>Spiralia</taxon>
        <taxon>Lophotrochozoa</taxon>
        <taxon>Mollusca</taxon>
        <taxon>Bivalvia</taxon>
        <taxon>Autobranchia</taxon>
        <taxon>Heteroconchia</taxon>
        <taxon>Palaeoheterodonta</taxon>
        <taxon>Unionida</taxon>
        <taxon>Unionoidea</taxon>
        <taxon>Unionidae</taxon>
        <taxon>Unioninae</taxon>
        <taxon>Sinanodonta</taxon>
    </lineage>
</organism>
<dbReference type="InterPro" id="IPR041309">
    <property type="entry name" value="TBK1_CC1"/>
</dbReference>
<dbReference type="AlphaFoldDB" id="A0ABD3UTQ8"/>
<keyword evidence="10" id="KW-0067">ATP-binding</keyword>
<evidence type="ECO:0000256" key="8">
    <source>
        <dbReference type="ARBA" id="ARBA00022777"/>
    </source>
</evidence>
<feature type="domain" description="Protein kinase" evidence="14">
    <location>
        <begin position="449"/>
        <end position="717"/>
    </location>
</feature>
<dbReference type="Pfam" id="PF13613">
    <property type="entry name" value="HTH_Tnp_4"/>
    <property type="match status" value="1"/>
</dbReference>